<accession>A0A0K2UTF8</accession>
<reference evidence="1" key="1">
    <citation type="submission" date="2014-05" db="EMBL/GenBank/DDBJ databases">
        <authorList>
            <person name="Chronopoulou M."/>
        </authorList>
    </citation>
    <scope>NUCLEOTIDE SEQUENCE</scope>
    <source>
        <tissue evidence="1">Whole organism</tissue>
    </source>
</reference>
<sequence>MCFFHCWCQKWPLNRHKALYTHFFVNSLDSLV</sequence>
<organism evidence="1">
    <name type="scientific">Lepeophtheirus salmonis</name>
    <name type="common">Salmon louse</name>
    <name type="synonym">Caligus salmonis</name>
    <dbReference type="NCBI Taxonomy" id="72036"/>
    <lineage>
        <taxon>Eukaryota</taxon>
        <taxon>Metazoa</taxon>
        <taxon>Ecdysozoa</taxon>
        <taxon>Arthropoda</taxon>
        <taxon>Crustacea</taxon>
        <taxon>Multicrustacea</taxon>
        <taxon>Hexanauplia</taxon>
        <taxon>Copepoda</taxon>
        <taxon>Siphonostomatoida</taxon>
        <taxon>Caligidae</taxon>
        <taxon>Lepeophtheirus</taxon>
    </lineage>
</organism>
<name>A0A0K2UTF8_LEPSM</name>
<dbReference type="EMBL" id="HACA01023625">
    <property type="protein sequence ID" value="CDW40986.1"/>
    <property type="molecule type" value="Transcribed_RNA"/>
</dbReference>
<evidence type="ECO:0000313" key="1">
    <source>
        <dbReference type="EMBL" id="CDW40986.1"/>
    </source>
</evidence>
<proteinExistence type="predicted"/>
<protein>
    <submittedName>
        <fullName evidence="1">Uncharacterized protein</fullName>
    </submittedName>
</protein>
<dbReference type="AlphaFoldDB" id="A0A0K2UTF8"/>